<evidence type="ECO:0000313" key="4">
    <source>
        <dbReference type="Proteomes" id="UP001596067"/>
    </source>
</evidence>
<dbReference type="Gene3D" id="3.40.50.620">
    <property type="entry name" value="HUPs"/>
    <property type="match status" value="2"/>
</dbReference>
<evidence type="ECO:0000259" key="2">
    <source>
        <dbReference type="Pfam" id="PF00582"/>
    </source>
</evidence>
<sequence>MSHSVVVGIDGSAQSAAAAEWAALEARRNGLALRMVHVAGGEVDALDRDLGGGSALPGQVAAIRDRITAELPELALSCEIIPGNPAYSLAATTRRATMLVLGSRGLGGFADLLVGSVGLRAAARADCPVVLVRAGSDEGTRTDGPTAAPGAVVVGVEGDRPCDTVLAFAFQHAAGTGAALRVMESRDTFRGPYATAAPVDQREIRESLAAAEQVRLQDALTRWQDKFPTVRTEAEVCAWSASRMLVEASRTASLVVLGRRAPKHPMAGPRLGPVAQSVLHHAHGPVAVVPHD</sequence>
<evidence type="ECO:0000256" key="1">
    <source>
        <dbReference type="ARBA" id="ARBA00008791"/>
    </source>
</evidence>
<dbReference type="EMBL" id="JBHSOD010000066">
    <property type="protein sequence ID" value="MFC5889832.1"/>
    <property type="molecule type" value="Genomic_DNA"/>
</dbReference>
<dbReference type="Proteomes" id="UP001596067">
    <property type="component" value="Unassembled WGS sequence"/>
</dbReference>
<dbReference type="SUPFAM" id="SSF52402">
    <property type="entry name" value="Adenine nucleotide alpha hydrolases-like"/>
    <property type="match status" value="2"/>
</dbReference>
<dbReference type="Pfam" id="PF00582">
    <property type="entry name" value="Usp"/>
    <property type="match status" value="2"/>
</dbReference>
<dbReference type="RefSeq" id="WP_380237169.1">
    <property type="nucleotide sequence ID" value="NZ_JBHSOD010000066.1"/>
</dbReference>
<comment type="caution">
    <text evidence="3">The sequence shown here is derived from an EMBL/GenBank/DDBJ whole genome shotgun (WGS) entry which is preliminary data.</text>
</comment>
<reference evidence="4" key="1">
    <citation type="journal article" date="2019" name="Int. J. Syst. Evol. Microbiol.">
        <title>The Global Catalogue of Microorganisms (GCM) 10K type strain sequencing project: providing services to taxonomists for standard genome sequencing and annotation.</title>
        <authorList>
            <consortium name="The Broad Institute Genomics Platform"/>
            <consortium name="The Broad Institute Genome Sequencing Center for Infectious Disease"/>
            <person name="Wu L."/>
            <person name="Ma J."/>
        </authorList>
    </citation>
    <scope>NUCLEOTIDE SEQUENCE [LARGE SCALE GENOMIC DNA]</scope>
    <source>
        <strain evidence="4">CGMCC 4.1469</strain>
    </source>
</reference>
<proteinExistence type="inferred from homology"/>
<dbReference type="InterPro" id="IPR006016">
    <property type="entry name" value="UspA"/>
</dbReference>
<gene>
    <name evidence="3" type="ORF">ACFP0N_33195</name>
</gene>
<dbReference type="PANTHER" id="PTHR46268">
    <property type="entry name" value="STRESS RESPONSE PROTEIN NHAX"/>
    <property type="match status" value="1"/>
</dbReference>
<protein>
    <submittedName>
        <fullName evidence="3">Universal stress protein</fullName>
    </submittedName>
</protein>
<dbReference type="InterPro" id="IPR014729">
    <property type="entry name" value="Rossmann-like_a/b/a_fold"/>
</dbReference>
<dbReference type="PANTHER" id="PTHR46268:SF6">
    <property type="entry name" value="UNIVERSAL STRESS PROTEIN UP12"/>
    <property type="match status" value="1"/>
</dbReference>
<evidence type="ECO:0000313" key="3">
    <source>
        <dbReference type="EMBL" id="MFC5889832.1"/>
    </source>
</evidence>
<dbReference type="PRINTS" id="PR01438">
    <property type="entry name" value="UNVRSLSTRESS"/>
</dbReference>
<accession>A0ABW1F655</accession>
<feature type="domain" description="UspA" evidence="2">
    <location>
        <begin position="1"/>
        <end position="133"/>
    </location>
</feature>
<comment type="similarity">
    <text evidence="1">Belongs to the universal stress protein A family.</text>
</comment>
<keyword evidence="4" id="KW-1185">Reference proteome</keyword>
<organism evidence="3 4">
    <name type="scientific">Kitasatospora aburaviensis</name>
    <dbReference type="NCBI Taxonomy" id="67265"/>
    <lineage>
        <taxon>Bacteria</taxon>
        <taxon>Bacillati</taxon>
        <taxon>Actinomycetota</taxon>
        <taxon>Actinomycetes</taxon>
        <taxon>Kitasatosporales</taxon>
        <taxon>Streptomycetaceae</taxon>
        <taxon>Kitasatospora</taxon>
    </lineage>
</organism>
<name>A0ABW1F655_9ACTN</name>
<dbReference type="InterPro" id="IPR006015">
    <property type="entry name" value="Universal_stress_UspA"/>
</dbReference>
<feature type="domain" description="UspA" evidence="2">
    <location>
        <begin position="152"/>
        <end position="290"/>
    </location>
</feature>